<dbReference type="OrthoDB" id="4822at2759"/>
<keyword evidence="2" id="KW-0175">Coiled coil</keyword>
<reference evidence="5" key="1">
    <citation type="journal article" date="2020" name="Stud. Mycol.">
        <title>101 Dothideomycetes genomes: a test case for predicting lifestyles and emergence of pathogens.</title>
        <authorList>
            <person name="Haridas S."/>
            <person name="Albert R."/>
            <person name="Binder M."/>
            <person name="Bloem J."/>
            <person name="Labutti K."/>
            <person name="Salamov A."/>
            <person name="Andreopoulos B."/>
            <person name="Baker S."/>
            <person name="Barry K."/>
            <person name="Bills G."/>
            <person name="Bluhm B."/>
            <person name="Cannon C."/>
            <person name="Castanera R."/>
            <person name="Culley D."/>
            <person name="Daum C."/>
            <person name="Ezra D."/>
            <person name="Gonzalez J."/>
            <person name="Henrissat B."/>
            <person name="Kuo A."/>
            <person name="Liang C."/>
            <person name="Lipzen A."/>
            <person name="Lutzoni F."/>
            <person name="Magnuson J."/>
            <person name="Mondo S."/>
            <person name="Nolan M."/>
            <person name="Ohm R."/>
            <person name="Pangilinan J."/>
            <person name="Park H.-J."/>
            <person name="Ramirez L."/>
            <person name="Alfaro M."/>
            <person name="Sun H."/>
            <person name="Tritt A."/>
            <person name="Yoshinaga Y."/>
            <person name="Zwiers L.-H."/>
            <person name="Turgeon B."/>
            <person name="Goodwin S."/>
            <person name="Spatafora J."/>
            <person name="Crous P."/>
            <person name="Grigoriev I."/>
        </authorList>
    </citation>
    <scope>NUCLEOTIDE SEQUENCE</scope>
    <source>
        <strain evidence="5">ATCC 16933</strain>
    </source>
</reference>
<dbReference type="EMBL" id="MU001673">
    <property type="protein sequence ID" value="KAF2460471.1"/>
    <property type="molecule type" value="Genomic_DNA"/>
</dbReference>
<dbReference type="GO" id="GO:0003677">
    <property type="term" value="F:DNA binding"/>
    <property type="evidence" value="ECO:0007669"/>
    <property type="project" value="UniProtKB-KW"/>
</dbReference>
<dbReference type="AlphaFoldDB" id="A0A6A6P8Z8"/>
<gene>
    <name evidence="5" type="ORF">BDY21DRAFT_298464</name>
</gene>
<dbReference type="PANTHER" id="PTHR23329:SF1">
    <property type="entry name" value="TUFTELIN-INTERACTING PROTEIN 11"/>
    <property type="match status" value="1"/>
</dbReference>
<dbReference type="InterPro" id="IPR045211">
    <property type="entry name" value="TFP11/STIP/Ntr1"/>
</dbReference>
<feature type="region of interest" description="Disordered" evidence="3">
    <location>
        <begin position="36"/>
        <end position="107"/>
    </location>
</feature>
<feature type="coiled-coil region" evidence="2">
    <location>
        <begin position="192"/>
        <end position="219"/>
    </location>
</feature>
<feature type="region of interest" description="Disordered" evidence="3">
    <location>
        <begin position="493"/>
        <end position="513"/>
    </location>
</feature>
<dbReference type="GO" id="GO:0000390">
    <property type="term" value="P:spliceosomal complex disassembly"/>
    <property type="evidence" value="ECO:0007669"/>
    <property type="project" value="InterPro"/>
</dbReference>
<dbReference type="Proteomes" id="UP000799766">
    <property type="component" value="Unassembled WGS sequence"/>
</dbReference>
<comment type="similarity">
    <text evidence="1">Belongs to the TFP11/STIP family.</text>
</comment>
<keyword evidence="5" id="KW-0238">DNA-binding</keyword>
<feature type="compositionally biased region" description="Basic and acidic residues" evidence="3">
    <location>
        <begin position="44"/>
        <end position="65"/>
    </location>
</feature>
<dbReference type="Pfam" id="PF01585">
    <property type="entry name" value="G-patch"/>
    <property type="match status" value="1"/>
</dbReference>
<evidence type="ECO:0000256" key="1">
    <source>
        <dbReference type="ARBA" id="ARBA00010900"/>
    </source>
</evidence>
<keyword evidence="6" id="KW-1185">Reference proteome</keyword>
<accession>A0A6A6P8Z8</accession>
<feature type="non-terminal residue" evidence="5">
    <location>
        <position position="774"/>
    </location>
</feature>
<feature type="region of interest" description="Disordered" evidence="3">
    <location>
        <begin position="659"/>
        <end position="690"/>
    </location>
</feature>
<evidence type="ECO:0000256" key="3">
    <source>
        <dbReference type="SAM" id="MobiDB-lite"/>
    </source>
</evidence>
<evidence type="ECO:0000313" key="5">
    <source>
        <dbReference type="EMBL" id="KAF2460471.1"/>
    </source>
</evidence>
<dbReference type="InterPro" id="IPR022783">
    <property type="entry name" value="GCFC_dom"/>
</dbReference>
<dbReference type="PANTHER" id="PTHR23329">
    <property type="entry name" value="TUFTELIN-INTERACTING PROTEIN 11-RELATED"/>
    <property type="match status" value="1"/>
</dbReference>
<evidence type="ECO:0000259" key="4">
    <source>
        <dbReference type="PROSITE" id="PS50174"/>
    </source>
</evidence>
<evidence type="ECO:0000256" key="2">
    <source>
        <dbReference type="SAM" id="Coils"/>
    </source>
</evidence>
<name>A0A6A6P8Z8_9PEZI</name>
<dbReference type="PROSITE" id="PS50174">
    <property type="entry name" value="G_PATCH"/>
    <property type="match status" value="1"/>
</dbReference>
<dbReference type="SMART" id="SM00443">
    <property type="entry name" value="G_patch"/>
    <property type="match status" value="1"/>
</dbReference>
<sequence length="774" mass="83202">MSFAAKMMAKMGYKEGTGLGKSGEGILDPIEVKLRPQGAGVGAVREKTAQAKAEARRAAERRGEQYESSTEEEERRARRRRDRRAEKTTRQAGGVSSGASTPGGAFVKAAKPKYRTAAEIEAGAEGLRVPSVLKTLIDATGRETRLLTSTAGLLLAPDAAAAAESETDKIARRARAELESFAASWNEVAARKRFIDDEEQELQRRLAEQDAELARAEGLLAAIDGLAALSFDINAGPSGRMLDLDIEYEDVESTDAVWETLVTRLEAFQAAYPPDLLAAYNLSAVAVSAIQPLFKACMATWDPLARPAYLTAYLERIRPVLGIDRRRAALDELNSNTKGTYDDFDLAARRHRVLRNSTFYETLIQAHWLPRVRSALTNKWKPRDPAPALTLVEAWSSLLPPFVYDAVVNDLVERKLAGALHAWNPRKAAAAKKATKAKKGEGEEGDDDLPHHWLFPWLPHLAPQHVDPRSRHGLLADVKRKLRSALRSWPLLPTAPDSGSGSAAAPDAPTSTPPFPGLAHWRDVLGGDQTAALLLDALVPRLASLLSTAFVVDPADQDLAPLQAVFAWAESAPAAADGVPQRVLARLFAARALPAWLATLHAWLSAEPNYEEVGQWFEWWRGGAGGTLPAAVCDDAAVRAGWDEGLRLVNAALDLGPDRRAEIPPPDLSVVTGPGAPAGEDDDGARGDGLPVAAAANDVAAATPPAPAPPPQAPLEEPSFRDVVEAWCADEDLLFLPVREAEPASGLPLFRLTASATGRGGVLVYLKGDVVWAQ</sequence>
<proteinExistence type="inferred from homology"/>
<protein>
    <submittedName>
        <fullName evidence="5">GC-rich sequence DNA-binding factor-like protein-domain-containing protein</fullName>
    </submittedName>
</protein>
<feature type="compositionally biased region" description="Low complexity" evidence="3">
    <location>
        <begin position="494"/>
        <end position="510"/>
    </location>
</feature>
<dbReference type="Pfam" id="PF07842">
    <property type="entry name" value="GCFC"/>
    <property type="match status" value="2"/>
</dbReference>
<evidence type="ECO:0000313" key="6">
    <source>
        <dbReference type="Proteomes" id="UP000799766"/>
    </source>
</evidence>
<organism evidence="5 6">
    <name type="scientific">Lineolata rhizophorae</name>
    <dbReference type="NCBI Taxonomy" id="578093"/>
    <lineage>
        <taxon>Eukaryota</taxon>
        <taxon>Fungi</taxon>
        <taxon>Dikarya</taxon>
        <taxon>Ascomycota</taxon>
        <taxon>Pezizomycotina</taxon>
        <taxon>Dothideomycetes</taxon>
        <taxon>Dothideomycetes incertae sedis</taxon>
        <taxon>Lineolatales</taxon>
        <taxon>Lineolataceae</taxon>
        <taxon>Lineolata</taxon>
    </lineage>
</organism>
<dbReference type="GO" id="GO:0071008">
    <property type="term" value="C:U2-type post-mRNA release spliceosomal complex"/>
    <property type="evidence" value="ECO:0007669"/>
    <property type="project" value="TreeGrafter"/>
</dbReference>
<feature type="domain" description="G-patch" evidence="4">
    <location>
        <begin position="1"/>
        <end position="46"/>
    </location>
</feature>
<dbReference type="InterPro" id="IPR000467">
    <property type="entry name" value="G_patch_dom"/>
</dbReference>